<sequence length="530" mass="60049">MIRLHFFLASLWALSWPAVAAESGDTPCRPVVIEADGPQWGYITSPAFPDSYPPALHCAYRLKSRDDALVIHISFVEFDLEGKTTRSGQCLNDFVVFVITDREGREHVTERFCGTQIPEPIRTMQAEVTVLFTASQANEHRGFRIRYEFILEERIAEPPSLYFDRDVRYRKECGGSTERGALNGEITSPGFPATYPRNVTCNWLVRVERHKRIYVRLQELELASSMAECERASLYIIDGYKHDEVDPKKIAAAPTGENIEMRFCGGHLYYNEEGMKSYMSSANRIIIRFVTKDYPTTHQMDKFKQEGRPIGFKLVWTEVSDLVQDDEITECEGFTCQGGQFCIDNGQNICAQRTRLCINSTLMCNGVGNCAENDLSDEQHCYSQHIIMSACSVIAILVLIIIVVVIWQRGSSRREVRRRAEERRRMLTANNVPDGQFVDARGTNNAFPAALPSPPPPPVRPNHTSGGEKCVEQNGKVHRRCSETSFSSEVWQPIRDLPRPPNVRISSSTRCRLPATEQPPPLYSFQPNLV</sequence>
<evidence type="ECO:0000256" key="5">
    <source>
        <dbReference type="SAM" id="SignalP"/>
    </source>
</evidence>
<dbReference type="PANTHER" id="PTHR47537">
    <property type="entry name" value="CUBILIN"/>
    <property type="match status" value="1"/>
</dbReference>
<dbReference type="GO" id="GO:0005886">
    <property type="term" value="C:plasma membrane"/>
    <property type="evidence" value="ECO:0007669"/>
    <property type="project" value="TreeGrafter"/>
</dbReference>
<keyword evidence="5" id="KW-0732">Signal</keyword>
<feature type="chain" id="PRO_5041316335" description="CUB domain-containing protein" evidence="5">
    <location>
        <begin position="22"/>
        <end position="530"/>
    </location>
</feature>
<evidence type="ECO:0000256" key="1">
    <source>
        <dbReference type="ARBA" id="ARBA00023157"/>
    </source>
</evidence>
<evidence type="ECO:0000256" key="2">
    <source>
        <dbReference type="PROSITE-ProRule" id="PRU00059"/>
    </source>
</evidence>
<comment type="caution">
    <text evidence="2">Lacks conserved residue(s) required for the propagation of feature annotation.</text>
</comment>
<dbReference type="InterPro" id="IPR035914">
    <property type="entry name" value="Sperma_CUB_dom_sf"/>
</dbReference>
<dbReference type="InterPro" id="IPR002172">
    <property type="entry name" value="LDrepeatLR_classA_rpt"/>
</dbReference>
<keyword evidence="8" id="KW-1185">Reference proteome</keyword>
<feature type="domain" description="CUB" evidence="6">
    <location>
        <begin position="28"/>
        <end position="150"/>
    </location>
</feature>
<feature type="region of interest" description="Disordered" evidence="3">
    <location>
        <begin position="433"/>
        <end position="466"/>
    </location>
</feature>
<keyword evidence="4" id="KW-0812">Transmembrane</keyword>
<proteinExistence type="predicted"/>
<dbReference type="Proteomes" id="UP001175271">
    <property type="component" value="Unassembled WGS sequence"/>
</dbReference>
<evidence type="ECO:0000259" key="6">
    <source>
        <dbReference type="PROSITE" id="PS01180"/>
    </source>
</evidence>
<keyword evidence="4" id="KW-1133">Transmembrane helix</keyword>
<dbReference type="PANTHER" id="PTHR47537:SF5">
    <property type="entry name" value="CUB DOMAIN-CONTAINING PROTEIN"/>
    <property type="match status" value="1"/>
</dbReference>
<dbReference type="CDD" id="cd00041">
    <property type="entry name" value="CUB"/>
    <property type="match status" value="2"/>
</dbReference>
<feature type="signal peptide" evidence="5">
    <location>
        <begin position="1"/>
        <end position="21"/>
    </location>
</feature>
<name>A0AA39INB8_9BILA</name>
<evidence type="ECO:0000256" key="3">
    <source>
        <dbReference type="SAM" id="MobiDB-lite"/>
    </source>
</evidence>
<dbReference type="Pfam" id="PF00431">
    <property type="entry name" value="CUB"/>
    <property type="match status" value="2"/>
</dbReference>
<dbReference type="SMART" id="SM00042">
    <property type="entry name" value="CUB"/>
    <property type="match status" value="2"/>
</dbReference>
<protein>
    <recommendedName>
        <fullName evidence="6">CUB domain-containing protein</fullName>
    </recommendedName>
</protein>
<dbReference type="EMBL" id="JAUCMV010000001">
    <property type="protein sequence ID" value="KAK0426204.1"/>
    <property type="molecule type" value="Genomic_DNA"/>
</dbReference>
<gene>
    <name evidence="7" type="ORF">QR680_009583</name>
</gene>
<feature type="compositionally biased region" description="Pro residues" evidence="3">
    <location>
        <begin position="451"/>
        <end position="460"/>
    </location>
</feature>
<keyword evidence="1" id="KW-1015">Disulfide bond</keyword>
<dbReference type="SUPFAM" id="SSF49854">
    <property type="entry name" value="Spermadhesin, CUB domain"/>
    <property type="match status" value="2"/>
</dbReference>
<comment type="caution">
    <text evidence="7">The sequence shown here is derived from an EMBL/GenBank/DDBJ whole genome shotgun (WGS) entry which is preliminary data.</text>
</comment>
<evidence type="ECO:0000256" key="4">
    <source>
        <dbReference type="SAM" id="Phobius"/>
    </source>
</evidence>
<evidence type="ECO:0000313" key="7">
    <source>
        <dbReference type="EMBL" id="KAK0426204.1"/>
    </source>
</evidence>
<keyword evidence="4" id="KW-0472">Membrane</keyword>
<organism evidence="7 8">
    <name type="scientific">Steinernema hermaphroditum</name>
    <dbReference type="NCBI Taxonomy" id="289476"/>
    <lineage>
        <taxon>Eukaryota</taxon>
        <taxon>Metazoa</taxon>
        <taxon>Ecdysozoa</taxon>
        <taxon>Nematoda</taxon>
        <taxon>Chromadorea</taxon>
        <taxon>Rhabditida</taxon>
        <taxon>Tylenchina</taxon>
        <taxon>Panagrolaimomorpha</taxon>
        <taxon>Strongyloidoidea</taxon>
        <taxon>Steinernematidae</taxon>
        <taxon>Steinernema</taxon>
    </lineage>
</organism>
<reference evidence="7" key="1">
    <citation type="submission" date="2023-06" db="EMBL/GenBank/DDBJ databases">
        <title>Genomic analysis of the entomopathogenic nematode Steinernema hermaphroditum.</title>
        <authorList>
            <person name="Schwarz E.M."/>
            <person name="Heppert J.K."/>
            <person name="Baniya A."/>
            <person name="Schwartz H.T."/>
            <person name="Tan C.-H."/>
            <person name="Antoshechkin I."/>
            <person name="Sternberg P.W."/>
            <person name="Goodrich-Blair H."/>
            <person name="Dillman A.R."/>
        </authorList>
    </citation>
    <scope>NUCLEOTIDE SEQUENCE</scope>
    <source>
        <strain evidence="7">PS9179</strain>
        <tissue evidence="7">Whole animal</tissue>
    </source>
</reference>
<feature type="transmembrane region" description="Helical" evidence="4">
    <location>
        <begin position="386"/>
        <end position="407"/>
    </location>
</feature>
<dbReference type="PROSITE" id="PS01180">
    <property type="entry name" value="CUB"/>
    <property type="match status" value="2"/>
</dbReference>
<evidence type="ECO:0000313" key="8">
    <source>
        <dbReference type="Proteomes" id="UP001175271"/>
    </source>
</evidence>
<dbReference type="InterPro" id="IPR000859">
    <property type="entry name" value="CUB_dom"/>
</dbReference>
<dbReference type="AlphaFoldDB" id="A0AA39INB8"/>
<accession>A0AA39INB8</accession>
<dbReference type="CDD" id="cd00112">
    <property type="entry name" value="LDLa"/>
    <property type="match status" value="1"/>
</dbReference>
<dbReference type="Gene3D" id="2.60.120.290">
    <property type="entry name" value="Spermadhesin, CUB domain"/>
    <property type="match status" value="2"/>
</dbReference>
<feature type="domain" description="CUB" evidence="6">
    <location>
        <begin position="173"/>
        <end position="319"/>
    </location>
</feature>
<dbReference type="InterPro" id="IPR053207">
    <property type="entry name" value="Non-NMDA_GluR_Accessory"/>
</dbReference>